<comment type="similarity">
    <text evidence="2 6">Belongs to the GMC oxidoreductase family.</text>
</comment>
<dbReference type="AlphaFoldDB" id="A0A3A3G9S2"/>
<feature type="binding site" evidence="5">
    <location>
        <position position="220"/>
    </location>
    <ligand>
        <name>FAD</name>
        <dbReference type="ChEBI" id="CHEBI:57692"/>
    </ligand>
</feature>
<keyword evidence="3 6" id="KW-0285">Flavoprotein</keyword>
<evidence type="ECO:0000313" key="9">
    <source>
        <dbReference type="EMBL" id="RJG03489.1"/>
    </source>
</evidence>
<evidence type="ECO:0000259" key="7">
    <source>
        <dbReference type="PROSITE" id="PS00623"/>
    </source>
</evidence>
<sequence length="540" mass="59234">MKEEFDYIIVGAGSAGCVLADKLSADPRNRVLLVEAGPTDKNPMVRLPKGFAKLAASPAHCYTYGANPGPAGKTGAETWIRGRMLGGSSSINGLQYQRGHAEDYNHWERDLGLKGWGWQEIGRIFRQMENHELGANEFRGAGGPVHVTVTRNRSLLMDKLIDAAGQLGVRHFEDPNEPDHEGIGYMFATVWKGQRWSAANAFLEPARKRSNLRIVTDTAVTRIIFDGLKANGIECREKDKLTKYRAAKEIILAAGALESPKLLQLSGVGAADHLRKLGMQVVHDSPGVGRNMREHLCFTVQYRLAGDYSQNKEYSGWRLALNGIRYMTSRTGLLSTSPYDVTGFLRTRPGLDRPDAQIVAAPMSMDVKAFEGFDKGIKLEDEPGAQILGYGLRPQSQGTALLRSADPAEQLELVHNHLTHEEDRAVAISTVRYMRLLFDQPAIKPFIAQETLPGAHLQSDDEILDLYNQMSGPGYHVTGTCSMGQGAESVVDERLRVRGVTGLRVADISVFPTLVSGNTNGPAMAAAWRASEMILEDNPN</sequence>
<accession>A0A3A3G9S2</accession>
<reference evidence="10" key="1">
    <citation type="submission" date="2018-09" db="EMBL/GenBank/DDBJ databases">
        <authorList>
            <person name="Zhu H."/>
        </authorList>
    </citation>
    <scope>NUCLEOTIDE SEQUENCE [LARGE SCALE GENOMIC DNA]</scope>
    <source>
        <strain evidence="10">K1S02-23</strain>
    </source>
</reference>
<proteinExistence type="inferred from homology"/>
<evidence type="ECO:0000256" key="1">
    <source>
        <dbReference type="ARBA" id="ARBA00001974"/>
    </source>
</evidence>
<dbReference type="RefSeq" id="WP_119786982.1">
    <property type="nucleotide sequence ID" value="NZ_QYUQ01000002.1"/>
</dbReference>
<dbReference type="Pfam" id="PF00732">
    <property type="entry name" value="GMC_oxred_N"/>
    <property type="match status" value="1"/>
</dbReference>
<organism evidence="9 10">
    <name type="scientific">Noviherbaspirillum sedimenti</name>
    <dbReference type="NCBI Taxonomy" id="2320865"/>
    <lineage>
        <taxon>Bacteria</taxon>
        <taxon>Pseudomonadati</taxon>
        <taxon>Pseudomonadota</taxon>
        <taxon>Betaproteobacteria</taxon>
        <taxon>Burkholderiales</taxon>
        <taxon>Oxalobacteraceae</taxon>
        <taxon>Noviherbaspirillum</taxon>
    </lineage>
</organism>
<evidence type="ECO:0000256" key="5">
    <source>
        <dbReference type="PIRSR" id="PIRSR000137-2"/>
    </source>
</evidence>
<dbReference type="EMBL" id="QYUQ01000002">
    <property type="protein sequence ID" value="RJG03489.1"/>
    <property type="molecule type" value="Genomic_DNA"/>
</dbReference>
<dbReference type="PROSITE" id="PS51257">
    <property type="entry name" value="PROKAR_LIPOPROTEIN"/>
    <property type="match status" value="1"/>
</dbReference>
<dbReference type="PROSITE" id="PS00624">
    <property type="entry name" value="GMC_OXRED_2"/>
    <property type="match status" value="1"/>
</dbReference>
<evidence type="ECO:0000256" key="3">
    <source>
        <dbReference type="ARBA" id="ARBA00022630"/>
    </source>
</evidence>
<dbReference type="GO" id="GO:0050660">
    <property type="term" value="F:flavin adenine dinucleotide binding"/>
    <property type="evidence" value="ECO:0007669"/>
    <property type="project" value="InterPro"/>
</dbReference>
<dbReference type="InterPro" id="IPR007867">
    <property type="entry name" value="GMC_OxRtase_C"/>
</dbReference>
<name>A0A3A3G9S2_9BURK</name>
<dbReference type="Gene3D" id="3.50.50.60">
    <property type="entry name" value="FAD/NAD(P)-binding domain"/>
    <property type="match status" value="1"/>
</dbReference>
<feature type="domain" description="Glucose-methanol-choline oxidoreductase N-terminal" evidence="8">
    <location>
        <begin position="255"/>
        <end position="269"/>
    </location>
</feature>
<comment type="cofactor">
    <cofactor evidence="1 5">
        <name>FAD</name>
        <dbReference type="ChEBI" id="CHEBI:57692"/>
    </cofactor>
</comment>
<evidence type="ECO:0000256" key="6">
    <source>
        <dbReference type="RuleBase" id="RU003968"/>
    </source>
</evidence>
<evidence type="ECO:0000313" key="10">
    <source>
        <dbReference type="Proteomes" id="UP000266327"/>
    </source>
</evidence>
<feature type="domain" description="Glucose-methanol-choline oxidoreductase N-terminal" evidence="7">
    <location>
        <begin position="82"/>
        <end position="105"/>
    </location>
</feature>
<dbReference type="OrthoDB" id="9785276at2"/>
<evidence type="ECO:0000256" key="2">
    <source>
        <dbReference type="ARBA" id="ARBA00010790"/>
    </source>
</evidence>
<comment type="caution">
    <text evidence="9">The sequence shown here is derived from an EMBL/GenBank/DDBJ whole genome shotgun (WGS) entry which is preliminary data.</text>
</comment>
<dbReference type="InterPro" id="IPR036188">
    <property type="entry name" value="FAD/NAD-bd_sf"/>
</dbReference>
<dbReference type="GO" id="GO:0016614">
    <property type="term" value="F:oxidoreductase activity, acting on CH-OH group of donors"/>
    <property type="evidence" value="ECO:0007669"/>
    <property type="project" value="InterPro"/>
</dbReference>
<dbReference type="InterPro" id="IPR012132">
    <property type="entry name" value="GMC_OxRdtase"/>
</dbReference>
<dbReference type="SUPFAM" id="SSF51905">
    <property type="entry name" value="FAD/NAD(P)-binding domain"/>
    <property type="match status" value="1"/>
</dbReference>
<dbReference type="PANTHER" id="PTHR11552:SF147">
    <property type="entry name" value="CHOLINE DEHYDROGENASE, MITOCHONDRIAL"/>
    <property type="match status" value="1"/>
</dbReference>
<keyword evidence="4 5" id="KW-0274">FAD</keyword>
<dbReference type="Pfam" id="PF05199">
    <property type="entry name" value="GMC_oxred_C"/>
    <property type="match status" value="1"/>
</dbReference>
<dbReference type="Proteomes" id="UP000266327">
    <property type="component" value="Unassembled WGS sequence"/>
</dbReference>
<dbReference type="PIRSF" id="PIRSF000137">
    <property type="entry name" value="Alcohol_oxidase"/>
    <property type="match status" value="1"/>
</dbReference>
<dbReference type="PANTHER" id="PTHR11552">
    <property type="entry name" value="GLUCOSE-METHANOL-CHOLINE GMC OXIDOREDUCTASE"/>
    <property type="match status" value="1"/>
</dbReference>
<dbReference type="PROSITE" id="PS00623">
    <property type="entry name" value="GMC_OXRED_1"/>
    <property type="match status" value="1"/>
</dbReference>
<protein>
    <submittedName>
        <fullName evidence="9">GMC oxidoreductase</fullName>
    </submittedName>
</protein>
<evidence type="ECO:0000256" key="4">
    <source>
        <dbReference type="ARBA" id="ARBA00022827"/>
    </source>
</evidence>
<dbReference type="SUPFAM" id="SSF54373">
    <property type="entry name" value="FAD-linked reductases, C-terminal domain"/>
    <property type="match status" value="1"/>
</dbReference>
<evidence type="ECO:0000259" key="8">
    <source>
        <dbReference type="PROSITE" id="PS00624"/>
    </source>
</evidence>
<dbReference type="InterPro" id="IPR000172">
    <property type="entry name" value="GMC_OxRdtase_N"/>
</dbReference>
<dbReference type="Gene3D" id="3.30.560.10">
    <property type="entry name" value="Glucose Oxidase, domain 3"/>
    <property type="match status" value="1"/>
</dbReference>
<gene>
    <name evidence="9" type="ORF">D3878_19380</name>
</gene>
<keyword evidence="10" id="KW-1185">Reference proteome</keyword>